<evidence type="ECO:0000256" key="4">
    <source>
        <dbReference type="ARBA" id="ARBA00023136"/>
    </source>
</evidence>
<evidence type="ECO:0000256" key="2">
    <source>
        <dbReference type="ARBA" id="ARBA00006275"/>
    </source>
</evidence>
<dbReference type="Pfam" id="PF14322">
    <property type="entry name" value="SusD-like_3"/>
    <property type="match status" value="1"/>
</dbReference>
<comment type="similarity">
    <text evidence="2">Belongs to the SusD family.</text>
</comment>
<dbReference type="InterPro" id="IPR011990">
    <property type="entry name" value="TPR-like_helical_dom_sf"/>
</dbReference>
<dbReference type="GO" id="GO:0009279">
    <property type="term" value="C:cell outer membrane"/>
    <property type="evidence" value="ECO:0007669"/>
    <property type="project" value="UniProtKB-SubCell"/>
</dbReference>
<evidence type="ECO:0000256" key="5">
    <source>
        <dbReference type="ARBA" id="ARBA00023237"/>
    </source>
</evidence>
<dbReference type="Pfam" id="PF07980">
    <property type="entry name" value="SusD_RagB"/>
    <property type="match status" value="1"/>
</dbReference>
<dbReference type="Proteomes" id="UP000616201">
    <property type="component" value="Unassembled WGS sequence"/>
</dbReference>
<dbReference type="RefSeq" id="WP_196935657.1">
    <property type="nucleotide sequence ID" value="NZ_MU158698.1"/>
</dbReference>
<dbReference type="InterPro" id="IPR033985">
    <property type="entry name" value="SusD-like_N"/>
</dbReference>
<evidence type="ECO:0000256" key="3">
    <source>
        <dbReference type="ARBA" id="ARBA00022729"/>
    </source>
</evidence>
<dbReference type="InterPro" id="IPR012944">
    <property type="entry name" value="SusD_RagB_dom"/>
</dbReference>
<gene>
    <name evidence="8" type="ORF">C4F49_05260</name>
</gene>
<comment type="subcellular location">
    <subcellularLocation>
        <location evidence="1">Cell outer membrane</location>
    </subcellularLocation>
</comment>
<feature type="domain" description="RagB/SusD" evidence="6">
    <location>
        <begin position="359"/>
        <end position="615"/>
    </location>
</feature>
<keyword evidence="5" id="KW-0998">Cell outer membrane</keyword>
<evidence type="ECO:0000256" key="1">
    <source>
        <dbReference type="ARBA" id="ARBA00004442"/>
    </source>
</evidence>
<feature type="domain" description="SusD-like N-terminal" evidence="7">
    <location>
        <begin position="116"/>
        <end position="232"/>
    </location>
</feature>
<dbReference type="EMBL" id="PRDK01000003">
    <property type="protein sequence ID" value="MBE8713081.1"/>
    <property type="molecule type" value="Genomic_DNA"/>
</dbReference>
<keyword evidence="4" id="KW-0472">Membrane</keyword>
<proteinExistence type="inferred from homology"/>
<keyword evidence="9" id="KW-1185">Reference proteome</keyword>
<protein>
    <submittedName>
        <fullName evidence="8">RagB/SusD family nutrient uptake outer membrane protein</fullName>
    </submittedName>
</protein>
<dbReference type="SUPFAM" id="SSF48452">
    <property type="entry name" value="TPR-like"/>
    <property type="match status" value="1"/>
</dbReference>
<sequence>MKIINKSIYILFALSVLVSSCSKDFLERPDETKINDDAYWRNAADVRLYANDFYTNYFPGYNSGFGVDYAPLTGYYLADDFTVEGNQTAFEATVPITRGSSTATPTMLTQYSGPSWNFYWLRKSNIMIDRIDNKAKPNMTQAEYDHWSAVARFFRGFEYSRLVSVFGDVPYFEASVDPLDKANMYKERTPRGEVMDKVYEDFTYVLANMSLDDGRGYVNRYVAASFISRLMLFEGSWQHYHGLDAARAKKYLELAVEASKYVMDSGKWNFNSDFKSLFASDDLASNAEVIFYRSYIDALKITHAVGSYSNGTELQSRGSNLNLIKSFICTDGQAYQNSTVVNANNFSLKSLVKTRDPRFEATYMDTVNTPSSTLFYAHKFAAREALTYIGKTYPAKWGSNTNTNDAPVIRLAEVVLNWIEAKQILAENFGDAAVSQTDLDASINKIRNRPLDADAVAKGVTKTASLTLTSIPNDPSRDTDVSALMWEIRRERRMEFVYEHTRLSDIRRWKKLNYMNFQHVDYSLGPWINAVTALPKDAAGKIAATYIGRLKILNAAGEVITYDGNNQAQLIGYYVVRNFGNRAAFTDKNYLSPLGQNEIQQYQNSGYTLSQNPGWQ</sequence>
<name>A0A928YPF3_9SPHI</name>
<evidence type="ECO:0000313" key="8">
    <source>
        <dbReference type="EMBL" id="MBE8713081.1"/>
    </source>
</evidence>
<evidence type="ECO:0000313" key="9">
    <source>
        <dbReference type="Proteomes" id="UP000616201"/>
    </source>
</evidence>
<dbReference type="Gene3D" id="1.25.40.390">
    <property type="match status" value="1"/>
</dbReference>
<dbReference type="AlphaFoldDB" id="A0A928YPF3"/>
<evidence type="ECO:0000259" key="6">
    <source>
        <dbReference type="Pfam" id="PF07980"/>
    </source>
</evidence>
<dbReference type="PROSITE" id="PS51257">
    <property type="entry name" value="PROKAR_LIPOPROTEIN"/>
    <property type="match status" value="1"/>
</dbReference>
<comment type="caution">
    <text evidence="8">The sequence shown here is derived from an EMBL/GenBank/DDBJ whole genome shotgun (WGS) entry which is preliminary data.</text>
</comment>
<reference evidence="8" key="1">
    <citation type="submission" date="2018-02" db="EMBL/GenBank/DDBJ databases">
        <authorList>
            <person name="Vasarhelyi B.M."/>
            <person name="Deshmukh S."/>
            <person name="Balint B."/>
            <person name="Kukolya J."/>
        </authorList>
    </citation>
    <scope>NUCLEOTIDE SEQUENCE</scope>
    <source>
        <strain evidence="8">KB22</strain>
    </source>
</reference>
<keyword evidence="3" id="KW-0732">Signal</keyword>
<evidence type="ECO:0000259" key="7">
    <source>
        <dbReference type="Pfam" id="PF14322"/>
    </source>
</evidence>
<organism evidence="8 9">
    <name type="scientific">Sphingobacterium hungaricum</name>
    <dbReference type="NCBI Taxonomy" id="2082723"/>
    <lineage>
        <taxon>Bacteria</taxon>
        <taxon>Pseudomonadati</taxon>
        <taxon>Bacteroidota</taxon>
        <taxon>Sphingobacteriia</taxon>
        <taxon>Sphingobacteriales</taxon>
        <taxon>Sphingobacteriaceae</taxon>
        <taxon>Sphingobacterium</taxon>
    </lineage>
</organism>
<accession>A0A928YPF3</accession>